<organism evidence="2 3">
    <name type="scientific">Lacipirellula parvula</name>
    <dbReference type="NCBI Taxonomy" id="2650471"/>
    <lineage>
        <taxon>Bacteria</taxon>
        <taxon>Pseudomonadati</taxon>
        <taxon>Planctomycetota</taxon>
        <taxon>Planctomycetia</taxon>
        <taxon>Pirellulales</taxon>
        <taxon>Lacipirellulaceae</taxon>
        <taxon>Lacipirellula</taxon>
    </lineage>
</organism>
<dbReference type="PANTHER" id="PTHR30093">
    <property type="entry name" value="GENERAL SECRETION PATHWAY PROTEIN G"/>
    <property type="match status" value="1"/>
</dbReference>
<dbReference type="NCBIfam" id="TIGR02532">
    <property type="entry name" value="IV_pilin_GFxxxE"/>
    <property type="match status" value="1"/>
</dbReference>
<dbReference type="RefSeq" id="WP_152101927.1">
    <property type="nucleotide sequence ID" value="NZ_AP021861.1"/>
</dbReference>
<proteinExistence type="predicted"/>
<dbReference type="AlphaFoldDB" id="A0A5K7XDR9"/>
<reference evidence="3" key="1">
    <citation type="submission" date="2019-10" db="EMBL/GenBank/DDBJ databases">
        <title>Lacipirellula parvula gen. nov., sp. nov., representing a lineage of planctomycetes widespread in freshwater anoxic habitats, and description of the family Lacipirellulaceae.</title>
        <authorList>
            <person name="Dedysh S.N."/>
            <person name="Kulichevskaya I.S."/>
            <person name="Beletsky A.V."/>
            <person name="Rakitin A.L."/>
            <person name="Mardanov A.V."/>
            <person name="Ivanova A.A."/>
            <person name="Saltykova V.X."/>
            <person name="Rijpstra W.I.C."/>
            <person name="Sinninghe Damste J.S."/>
            <person name="Ravin N.V."/>
        </authorList>
    </citation>
    <scope>NUCLEOTIDE SEQUENCE [LARGE SCALE GENOMIC DNA]</scope>
    <source>
        <strain evidence="3">PX69</strain>
    </source>
</reference>
<dbReference type="EMBL" id="AP021861">
    <property type="protein sequence ID" value="BBO34628.1"/>
    <property type="molecule type" value="Genomic_DNA"/>
</dbReference>
<dbReference type="InterPro" id="IPR027558">
    <property type="entry name" value="Pre_pil_HX9DG_C"/>
</dbReference>
<dbReference type="Pfam" id="PF07596">
    <property type="entry name" value="SBP_bac_10"/>
    <property type="match status" value="1"/>
</dbReference>
<dbReference type="PANTHER" id="PTHR30093:SF2">
    <property type="entry name" value="TYPE II SECRETION SYSTEM PROTEIN H"/>
    <property type="match status" value="1"/>
</dbReference>
<dbReference type="InterPro" id="IPR011453">
    <property type="entry name" value="DUF1559"/>
</dbReference>
<dbReference type="SUPFAM" id="SSF54523">
    <property type="entry name" value="Pili subunits"/>
    <property type="match status" value="1"/>
</dbReference>
<dbReference type="PROSITE" id="PS00409">
    <property type="entry name" value="PROKAR_NTER_METHYL"/>
    <property type="match status" value="1"/>
</dbReference>
<dbReference type="InterPro" id="IPR045584">
    <property type="entry name" value="Pilin-like"/>
</dbReference>
<evidence type="ECO:0000259" key="1">
    <source>
        <dbReference type="Pfam" id="PF07596"/>
    </source>
</evidence>
<evidence type="ECO:0000313" key="2">
    <source>
        <dbReference type="EMBL" id="BBO34628.1"/>
    </source>
</evidence>
<feature type="domain" description="DUF1559" evidence="1">
    <location>
        <begin position="36"/>
        <end position="355"/>
    </location>
</feature>
<accession>A0A5K7XDR9</accession>
<name>A0A5K7XDR9_9BACT</name>
<keyword evidence="3" id="KW-1185">Reference proteome</keyword>
<protein>
    <recommendedName>
        <fullName evidence="1">DUF1559 domain-containing protein</fullName>
    </recommendedName>
</protein>
<dbReference type="Pfam" id="PF07963">
    <property type="entry name" value="N_methyl"/>
    <property type="match status" value="1"/>
</dbReference>
<dbReference type="Gene3D" id="3.30.700.10">
    <property type="entry name" value="Glycoprotein, Type 4 Pilin"/>
    <property type="match status" value="1"/>
</dbReference>
<dbReference type="NCBIfam" id="TIGR04294">
    <property type="entry name" value="pre_pil_HX9DG"/>
    <property type="match status" value="1"/>
</dbReference>
<evidence type="ECO:0000313" key="3">
    <source>
        <dbReference type="Proteomes" id="UP000326837"/>
    </source>
</evidence>
<dbReference type="Proteomes" id="UP000326837">
    <property type="component" value="Chromosome"/>
</dbReference>
<dbReference type="InterPro" id="IPR012902">
    <property type="entry name" value="N_methyl_site"/>
</dbReference>
<sequence length="375" mass="39639">MGRQFRSRIRGFTLVELLVVIAIIGVLVALLLPAVQAAREAARRTDCANRLKQMGLAMQNHLSAQRIFPTGGVGPNPDIANFTSGGTSNPGTPNGANKQGLGWAYQLLPYLEQNAVKGLVTNALLTKTVVPAYNCPSRRTSTGGSNNALMDYAAAQPMTLRCPQLGANAGVRYALSQVNPFKGGTEWTVANEAFWCRSNGQPDPSSVFDGVIVRTPWKMTTAATASAPAVGERPNGAPSATKVQEITDGLSNTLVISEKVVRSDLYEGNMDGSGNGSRSDDRGWSDGWDPDTIRLTALPPLSDGDLSVCFNGDPQVSQYCTGGQDVFFFGSAHTSGINSAFADGSVHQHSFNIDVAVFNALGSKNGEEVVDASQL</sequence>
<dbReference type="KEGG" id="lpav:PLANPX_4240"/>
<gene>
    <name evidence="2" type="ORF">PLANPX_4240</name>
</gene>